<proteinExistence type="predicted"/>
<dbReference type="RefSeq" id="WP_318601389.1">
    <property type="nucleotide sequence ID" value="NZ_JAWSTH010000184.1"/>
</dbReference>
<reference evidence="1 2" key="2">
    <citation type="submission" date="2023-10" db="EMBL/GenBank/DDBJ databases">
        <authorList>
            <person name="Han X.F."/>
        </authorList>
    </citation>
    <scope>NUCLEOTIDE SEQUENCE [LARGE SCALE GENOMIC DNA]</scope>
    <source>
        <strain evidence="1 2">KCTC 39840</strain>
    </source>
</reference>
<name>A0ABU4HZP6_9ACTN</name>
<dbReference type="SUPFAM" id="SSF88713">
    <property type="entry name" value="Glycoside hydrolase/deacetylase"/>
    <property type="match status" value="1"/>
</dbReference>
<dbReference type="Gene3D" id="3.20.20.370">
    <property type="entry name" value="Glycoside hydrolase/deacetylase"/>
    <property type="match status" value="1"/>
</dbReference>
<comment type="caution">
    <text evidence="1">The sequence shown here is derived from an EMBL/GenBank/DDBJ whole genome shotgun (WGS) entry which is preliminary data.</text>
</comment>
<reference evidence="2" key="1">
    <citation type="submission" date="2023-07" db="EMBL/GenBank/DDBJ databases">
        <title>Conexibacter stalactiti sp. nov., isolated from stalactites in a lava cave and emended description of the genus Conexibacter.</title>
        <authorList>
            <person name="Lee S.D."/>
        </authorList>
    </citation>
    <scope>NUCLEOTIDE SEQUENCE [LARGE SCALE GENOMIC DNA]</scope>
    <source>
        <strain evidence="2">KCTC 39840</strain>
    </source>
</reference>
<evidence type="ECO:0000313" key="2">
    <source>
        <dbReference type="Proteomes" id="UP001284601"/>
    </source>
</evidence>
<dbReference type="EMBL" id="JAWSTH010000184">
    <property type="protein sequence ID" value="MDW5598802.1"/>
    <property type="molecule type" value="Genomic_DNA"/>
</dbReference>
<gene>
    <name evidence="1" type="ORF">R7226_30875</name>
</gene>
<evidence type="ECO:0000313" key="1">
    <source>
        <dbReference type="EMBL" id="MDW5598802.1"/>
    </source>
</evidence>
<feature type="non-terminal residue" evidence="1">
    <location>
        <position position="1"/>
    </location>
</feature>
<organism evidence="1 2">
    <name type="scientific">Conexibacter stalactiti</name>
    <dbReference type="NCBI Taxonomy" id="1940611"/>
    <lineage>
        <taxon>Bacteria</taxon>
        <taxon>Bacillati</taxon>
        <taxon>Actinomycetota</taxon>
        <taxon>Thermoleophilia</taxon>
        <taxon>Solirubrobacterales</taxon>
        <taxon>Conexibacteraceae</taxon>
        <taxon>Conexibacter</taxon>
    </lineage>
</organism>
<protein>
    <submittedName>
        <fullName evidence="1">DUF2334 domain-containing protein</fullName>
    </submittedName>
</protein>
<accession>A0ABU4HZP6</accession>
<dbReference type="InterPro" id="IPR018763">
    <property type="entry name" value="DUF2334"/>
</dbReference>
<keyword evidence="2" id="KW-1185">Reference proteome</keyword>
<dbReference type="Pfam" id="PF10096">
    <property type="entry name" value="DUF2334"/>
    <property type="match status" value="1"/>
</dbReference>
<dbReference type="InterPro" id="IPR011330">
    <property type="entry name" value="Glyco_hydro/deAcase_b/a-brl"/>
</dbReference>
<dbReference type="Proteomes" id="UP001284601">
    <property type="component" value="Unassembled WGS sequence"/>
</dbReference>
<sequence length="299" mass="33171">PVPRPRLRLAQDVARKLGRLDWERAVARPLGQTRRAVLGDAAAAPPRFLVRVDEFPHYQAWEEPERFGGERFARFHALMSAARVPYLIAVTPRLSRAPLSPQETRSRPLDAAELAQLAQLTAADDVTIALHGRDHRTRFEAPRRHSELCGLAPADAEALLDDALAQLAAHGVEPEIFVPPYNRFDAAHLALLAERFAVVCGGPESIGTIGFRRSPVWFHDAVHLPGYAPLYGHAREVLPAAERSLAARDGLWTPIVLHWGWESDAGWEELERLLELIAPHAARWDDFLAAVRRSGEGVA</sequence>